<dbReference type="Proteomes" id="UP000735302">
    <property type="component" value="Unassembled WGS sequence"/>
</dbReference>
<protein>
    <submittedName>
        <fullName evidence="2">Histone-lysine N-methyltransferase SETMAR</fullName>
    </submittedName>
</protein>
<keyword evidence="3" id="KW-1185">Reference proteome</keyword>
<comment type="caution">
    <text evidence="2">The sequence shown here is derived from an EMBL/GenBank/DDBJ whole genome shotgun (WGS) entry which is preliminary data.</text>
</comment>
<feature type="region of interest" description="Disordered" evidence="1">
    <location>
        <begin position="1"/>
        <end position="46"/>
    </location>
</feature>
<dbReference type="AlphaFoldDB" id="A0AAV4DKF8"/>
<evidence type="ECO:0000313" key="3">
    <source>
        <dbReference type="Proteomes" id="UP000735302"/>
    </source>
</evidence>
<organism evidence="2 3">
    <name type="scientific">Plakobranchus ocellatus</name>
    <dbReference type="NCBI Taxonomy" id="259542"/>
    <lineage>
        <taxon>Eukaryota</taxon>
        <taxon>Metazoa</taxon>
        <taxon>Spiralia</taxon>
        <taxon>Lophotrochozoa</taxon>
        <taxon>Mollusca</taxon>
        <taxon>Gastropoda</taxon>
        <taxon>Heterobranchia</taxon>
        <taxon>Euthyneura</taxon>
        <taxon>Panpulmonata</taxon>
        <taxon>Sacoglossa</taxon>
        <taxon>Placobranchoidea</taxon>
        <taxon>Plakobranchidae</taxon>
        <taxon>Plakobranchus</taxon>
    </lineage>
</organism>
<evidence type="ECO:0000256" key="1">
    <source>
        <dbReference type="SAM" id="MobiDB-lite"/>
    </source>
</evidence>
<name>A0AAV4DKF8_9GAST</name>
<sequence>MHNHPTPRVLFPSSLKRKSQTAFTRSEPELEKLPAPNLDSQGNSPVFTPAIIVSNTLYKAEGRRGGTGRAKDTS</sequence>
<dbReference type="EMBL" id="BLXT01007949">
    <property type="protein sequence ID" value="GFO44356.1"/>
    <property type="molecule type" value="Genomic_DNA"/>
</dbReference>
<proteinExistence type="predicted"/>
<reference evidence="2 3" key="1">
    <citation type="journal article" date="2021" name="Elife">
        <title>Chloroplast acquisition without the gene transfer in kleptoplastic sea slugs, Plakobranchus ocellatus.</title>
        <authorList>
            <person name="Maeda T."/>
            <person name="Takahashi S."/>
            <person name="Yoshida T."/>
            <person name="Shimamura S."/>
            <person name="Takaki Y."/>
            <person name="Nagai Y."/>
            <person name="Toyoda A."/>
            <person name="Suzuki Y."/>
            <person name="Arimoto A."/>
            <person name="Ishii H."/>
            <person name="Satoh N."/>
            <person name="Nishiyama T."/>
            <person name="Hasebe M."/>
            <person name="Maruyama T."/>
            <person name="Minagawa J."/>
            <person name="Obokata J."/>
            <person name="Shigenobu S."/>
        </authorList>
    </citation>
    <scope>NUCLEOTIDE SEQUENCE [LARGE SCALE GENOMIC DNA]</scope>
</reference>
<evidence type="ECO:0000313" key="2">
    <source>
        <dbReference type="EMBL" id="GFO44356.1"/>
    </source>
</evidence>
<accession>A0AAV4DKF8</accession>
<gene>
    <name evidence="2" type="ORF">PoB_007086100</name>
</gene>